<dbReference type="NCBIfam" id="TIGR00756">
    <property type="entry name" value="PPR"/>
    <property type="match status" value="3"/>
</dbReference>
<keyword evidence="2" id="KW-0677">Repeat</keyword>
<dbReference type="AlphaFoldDB" id="A0AAV9ASD2"/>
<dbReference type="PANTHER" id="PTHR47939:SF10">
    <property type="entry name" value="PENTACOTRIPEPTIDE-REPEAT REGION OF PRORP DOMAIN-CONTAINING PROTEIN"/>
    <property type="match status" value="1"/>
</dbReference>
<feature type="repeat" description="PPR" evidence="3">
    <location>
        <begin position="455"/>
        <end position="489"/>
    </location>
</feature>
<feature type="region of interest" description="Disordered" evidence="4">
    <location>
        <begin position="108"/>
        <end position="151"/>
    </location>
</feature>
<reference evidence="5" key="1">
    <citation type="journal article" date="2023" name="Nat. Commun.">
        <title>Diploid and tetraploid genomes of Acorus and the evolution of monocots.</title>
        <authorList>
            <person name="Ma L."/>
            <person name="Liu K.W."/>
            <person name="Li Z."/>
            <person name="Hsiao Y.Y."/>
            <person name="Qi Y."/>
            <person name="Fu T."/>
            <person name="Tang G.D."/>
            <person name="Zhang D."/>
            <person name="Sun W.H."/>
            <person name="Liu D.K."/>
            <person name="Li Y."/>
            <person name="Chen G.Z."/>
            <person name="Liu X.D."/>
            <person name="Liao X.Y."/>
            <person name="Jiang Y.T."/>
            <person name="Yu X."/>
            <person name="Hao Y."/>
            <person name="Huang J."/>
            <person name="Zhao X.W."/>
            <person name="Ke S."/>
            <person name="Chen Y.Y."/>
            <person name="Wu W.L."/>
            <person name="Hsu J.L."/>
            <person name="Lin Y.F."/>
            <person name="Huang M.D."/>
            <person name="Li C.Y."/>
            <person name="Huang L."/>
            <person name="Wang Z.W."/>
            <person name="Zhao X."/>
            <person name="Zhong W.Y."/>
            <person name="Peng D.H."/>
            <person name="Ahmad S."/>
            <person name="Lan S."/>
            <person name="Zhang J.S."/>
            <person name="Tsai W.C."/>
            <person name="Van de Peer Y."/>
            <person name="Liu Z.J."/>
        </authorList>
    </citation>
    <scope>NUCLEOTIDE SEQUENCE</scope>
    <source>
        <strain evidence="5">SCP</strain>
    </source>
</reference>
<evidence type="ECO:0000313" key="6">
    <source>
        <dbReference type="Proteomes" id="UP001179952"/>
    </source>
</evidence>
<dbReference type="InterPro" id="IPR050667">
    <property type="entry name" value="PPR-containing_protein"/>
</dbReference>
<organism evidence="5 6">
    <name type="scientific">Acorus gramineus</name>
    <name type="common">Dwarf sweet flag</name>
    <dbReference type="NCBI Taxonomy" id="55184"/>
    <lineage>
        <taxon>Eukaryota</taxon>
        <taxon>Viridiplantae</taxon>
        <taxon>Streptophyta</taxon>
        <taxon>Embryophyta</taxon>
        <taxon>Tracheophyta</taxon>
        <taxon>Spermatophyta</taxon>
        <taxon>Magnoliopsida</taxon>
        <taxon>Liliopsida</taxon>
        <taxon>Acoraceae</taxon>
        <taxon>Acorus</taxon>
    </lineage>
</organism>
<dbReference type="InterPro" id="IPR011990">
    <property type="entry name" value="TPR-like_helical_dom_sf"/>
</dbReference>
<comment type="caution">
    <text evidence="5">The sequence shown here is derived from an EMBL/GenBank/DDBJ whole genome shotgun (WGS) entry which is preliminary data.</text>
</comment>
<evidence type="ECO:0000256" key="1">
    <source>
        <dbReference type="ARBA" id="ARBA00007626"/>
    </source>
</evidence>
<dbReference type="Proteomes" id="UP001179952">
    <property type="component" value="Unassembled WGS sequence"/>
</dbReference>
<feature type="repeat" description="PPR" evidence="3">
    <location>
        <begin position="490"/>
        <end position="524"/>
    </location>
</feature>
<reference evidence="5" key="2">
    <citation type="submission" date="2023-06" db="EMBL/GenBank/DDBJ databases">
        <authorList>
            <person name="Ma L."/>
            <person name="Liu K.-W."/>
            <person name="Li Z."/>
            <person name="Hsiao Y.-Y."/>
            <person name="Qi Y."/>
            <person name="Fu T."/>
            <person name="Tang G."/>
            <person name="Zhang D."/>
            <person name="Sun W.-H."/>
            <person name="Liu D.-K."/>
            <person name="Li Y."/>
            <person name="Chen G.-Z."/>
            <person name="Liu X.-D."/>
            <person name="Liao X.-Y."/>
            <person name="Jiang Y.-T."/>
            <person name="Yu X."/>
            <person name="Hao Y."/>
            <person name="Huang J."/>
            <person name="Zhao X.-W."/>
            <person name="Ke S."/>
            <person name="Chen Y.-Y."/>
            <person name="Wu W.-L."/>
            <person name="Hsu J.-L."/>
            <person name="Lin Y.-F."/>
            <person name="Huang M.-D."/>
            <person name="Li C.-Y."/>
            <person name="Huang L."/>
            <person name="Wang Z.-W."/>
            <person name="Zhao X."/>
            <person name="Zhong W.-Y."/>
            <person name="Peng D.-H."/>
            <person name="Ahmad S."/>
            <person name="Lan S."/>
            <person name="Zhang J.-S."/>
            <person name="Tsai W.-C."/>
            <person name="Van De Peer Y."/>
            <person name="Liu Z.-J."/>
        </authorList>
    </citation>
    <scope>NUCLEOTIDE SEQUENCE</scope>
    <source>
        <strain evidence="5">SCP</strain>
        <tissue evidence="5">Leaves</tissue>
    </source>
</reference>
<feature type="compositionally biased region" description="Polar residues" evidence="4">
    <location>
        <begin position="24"/>
        <end position="36"/>
    </location>
</feature>
<dbReference type="Gene3D" id="1.25.40.10">
    <property type="entry name" value="Tetratricopeptide repeat domain"/>
    <property type="match status" value="2"/>
</dbReference>
<accession>A0AAV9ASD2</accession>
<feature type="repeat" description="PPR" evidence="3">
    <location>
        <begin position="314"/>
        <end position="348"/>
    </location>
</feature>
<dbReference type="PANTHER" id="PTHR47939">
    <property type="entry name" value="MEMBRANE-ASSOCIATED SALT-INDUCIBLE PROTEIN-LIKE"/>
    <property type="match status" value="1"/>
</dbReference>
<dbReference type="EMBL" id="JAUJYN010000007">
    <property type="protein sequence ID" value="KAK1267078.1"/>
    <property type="molecule type" value="Genomic_DNA"/>
</dbReference>
<feature type="repeat" description="PPR" evidence="3">
    <location>
        <begin position="560"/>
        <end position="595"/>
    </location>
</feature>
<dbReference type="Pfam" id="PF01535">
    <property type="entry name" value="PPR"/>
    <property type="match status" value="2"/>
</dbReference>
<protein>
    <submittedName>
        <fullName evidence="5">Pentatricopeptide repeat-containing protein</fullName>
    </submittedName>
</protein>
<evidence type="ECO:0000256" key="3">
    <source>
        <dbReference type="PROSITE-ProRule" id="PRU00708"/>
    </source>
</evidence>
<comment type="similarity">
    <text evidence="1">Belongs to the PPR family. P subfamily.</text>
</comment>
<sequence length="623" mass="69783">MWRSRARALLLRSPSKPSLHSIKPQPTQKTLTQNSTPPVPHPYKWVLFQNPRFISNDSSSAWIESASEPGVTENGKNSNCSAPESVVEASEASPWVFDEGINKDAAFAEEDTSSSPGFDDIVDKGKNFDGEGNPSFDLEGNGEGPDEETPEINEEQVENVLSILRSDSGEPIESKLDGLDLTLNEEFVGRVIRSPLGSGEKLIWFFRWASESPDFVVTPQCVHLLVEAVGNSDIVVENDVFMLWDLIRGIGERESGVLNTEILNGLLALLWRFQESKKSFEELPSESEEWEFVPERDSLLEVFDKFDDFKCVPDGDSYYLTIGSLCSRSMFDSAWSICEKMLGSGVLPDGKKVAKIISWFCKGKRAKDAHLIYLMAKDHDKCPPRRELVSLVISLCKDNDTVRTGLELLEDFVGDSRKYAIKPFSHVLNGLCRINDFEEAKMLLFKMIESGPPPGGRAFHYIITALSKAGNMEDAMALMKVMEDRGLRPDIYTYTVVVSGFTKGGQMSDARNAFLEAKKRHPKLSRVIYHALIRGYCRLEQFDSALECLNEMKEDGVSPNSDEYDKMIVSLCFKALDWRTAEKLLEEMKEGGLYLRGITRSLINAVKQLEGEEIESSKVAIEA</sequence>
<proteinExistence type="inferred from homology"/>
<feature type="repeat" description="PPR" evidence="3">
    <location>
        <begin position="525"/>
        <end position="559"/>
    </location>
</feature>
<evidence type="ECO:0000256" key="4">
    <source>
        <dbReference type="SAM" id="MobiDB-lite"/>
    </source>
</evidence>
<dbReference type="PROSITE" id="PS51375">
    <property type="entry name" value="PPR"/>
    <property type="match status" value="6"/>
</dbReference>
<feature type="repeat" description="PPR" evidence="3">
    <location>
        <begin position="420"/>
        <end position="454"/>
    </location>
</feature>
<dbReference type="InterPro" id="IPR002885">
    <property type="entry name" value="PPR_rpt"/>
</dbReference>
<keyword evidence="6" id="KW-1185">Reference proteome</keyword>
<name>A0AAV9ASD2_ACOGR</name>
<evidence type="ECO:0000256" key="2">
    <source>
        <dbReference type="ARBA" id="ARBA00022737"/>
    </source>
</evidence>
<feature type="region of interest" description="Disordered" evidence="4">
    <location>
        <begin position="11"/>
        <end position="38"/>
    </location>
</feature>
<evidence type="ECO:0000313" key="5">
    <source>
        <dbReference type="EMBL" id="KAK1267078.1"/>
    </source>
</evidence>
<dbReference type="Pfam" id="PF13041">
    <property type="entry name" value="PPR_2"/>
    <property type="match status" value="2"/>
</dbReference>
<gene>
    <name evidence="5" type="ORF">QJS04_geneDACA023201</name>
</gene>